<evidence type="ECO:0000313" key="2">
    <source>
        <dbReference type="Proteomes" id="UP000291286"/>
    </source>
</evidence>
<dbReference type="EMBL" id="SHMB01000003">
    <property type="protein sequence ID" value="TAA29912.1"/>
    <property type="molecule type" value="Genomic_DNA"/>
</dbReference>
<sequence>MTPEEHESFLREAFDAYLSVRSQPGCIPCRPYLPYGAVDLKGLRWPTMGDMLIEDELRELTNNLNAWLGALRRWHAWQIVMGDYSEDERWELEHEFVTPLATYCLFQPSALRDAITFVVTNGMHQVLRSVDRSYPDRLPLDQAPWEKPSYPTRRRKEAQFAHIVARWPEGMLLLTALRKLDDQSNRHATLDFRNRASHSIAPRFSRGITRAVTRTVVQRTRLEPREDGYVNDVPVPGEVSIGYSFGGTDPLDLNQVREVNVQQFEVAVACFDHYVTLLKTTTG</sequence>
<name>A0A4Q8LJP5_9GAMM</name>
<protein>
    <submittedName>
        <fullName evidence="1">Uncharacterized protein</fullName>
    </submittedName>
</protein>
<dbReference type="RefSeq" id="WP_130518373.1">
    <property type="nucleotide sequence ID" value="NZ_SHMA01000002.1"/>
</dbReference>
<comment type="caution">
    <text evidence="1">The sequence shown here is derived from an EMBL/GenBank/DDBJ whole genome shotgun (WGS) entry which is preliminary data.</text>
</comment>
<gene>
    <name evidence="1" type="ORF">EA661_10275</name>
</gene>
<reference evidence="1 2" key="1">
    <citation type="submission" date="2019-02" db="EMBL/GenBank/DDBJ databases">
        <title>WGS of Pseudoxanthomonas species novum from clinical isolates.</title>
        <authorList>
            <person name="Bernier A.-M."/>
            <person name="Bernard K."/>
            <person name="Vachon A."/>
        </authorList>
    </citation>
    <scope>NUCLEOTIDE SEQUENCE [LARGE SCALE GENOMIC DNA]</scope>
    <source>
        <strain evidence="1 2">NML171202</strain>
    </source>
</reference>
<evidence type="ECO:0000313" key="1">
    <source>
        <dbReference type="EMBL" id="TAA29912.1"/>
    </source>
</evidence>
<accession>A0A4Q8LJP5</accession>
<dbReference type="Proteomes" id="UP000291286">
    <property type="component" value="Unassembled WGS sequence"/>
</dbReference>
<proteinExistence type="predicted"/>
<dbReference type="AlphaFoldDB" id="A0A4Q8LJP5"/>
<organism evidence="1 2">
    <name type="scientific">Pseudoxanthomonas winnipegensis</name>
    <dbReference type="NCBI Taxonomy" id="2480810"/>
    <lineage>
        <taxon>Bacteria</taxon>
        <taxon>Pseudomonadati</taxon>
        <taxon>Pseudomonadota</taxon>
        <taxon>Gammaproteobacteria</taxon>
        <taxon>Lysobacterales</taxon>
        <taxon>Lysobacteraceae</taxon>
        <taxon>Pseudoxanthomonas</taxon>
    </lineage>
</organism>